<gene>
    <name evidence="1" type="ORF">HELGO_WM54034</name>
</gene>
<organism evidence="1">
    <name type="scientific">uncultured Sulfurovum sp</name>
    <dbReference type="NCBI Taxonomy" id="269237"/>
    <lineage>
        <taxon>Bacteria</taxon>
        <taxon>Pseudomonadati</taxon>
        <taxon>Campylobacterota</taxon>
        <taxon>Epsilonproteobacteria</taxon>
        <taxon>Campylobacterales</taxon>
        <taxon>Sulfurovaceae</taxon>
        <taxon>Sulfurovum</taxon>
        <taxon>environmental samples</taxon>
    </lineage>
</organism>
<name>A0A6S6U6I4_9BACT</name>
<proteinExistence type="predicted"/>
<dbReference type="AlphaFoldDB" id="A0A6S6U6I4"/>
<sequence length="359" mass="41963">MNEQESKFKTTFTLKQHTPLIHFQSDQSGATLRATELKPKLDRFLLEHVEGIPFKTNAKGHRSLDYKVKIVYKGKVIKDFPKPYVKRGDEGYIAPYFSDGTSIETDKTESIELSFISFNQDILDAIEKYIALFFTFENFGTRQSKGFGSFHLEKTSKKEFEELLLKSDNAVFQLTKNASSGKDSLKIVDEFYKHLKMGQRTPYDKSLLFQYMCTKSIGWEKKFLKNKFPEIIHGTHQPIACKEPEDKEFKYIRAVLGLAEHNEYRPGGGKKQIKIESVERDEKDSSKAKYQRFKSPITFKIFNGSIYLIYNKSYEEILNKEFYFKLNGKKEELFTPKTFDMYGFLKFVETKVSYLKELK</sequence>
<evidence type="ECO:0008006" key="2">
    <source>
        <dbReference type="Google" id="ProtNLM"/>
    </source>
</evidence>
<protein>
    <recommendedName>
        <fullName evidence="2">DUF324 domain-containing protein</fullName>
    </recommendedName>
</protein>
<reference evidence="1" key="1">
    <citation type="submission" date="2020-01" db="EMBL/GenBank/DDBJ databases">
        <authorList>
            <person name="Meier V. D."/>
            <person name="Meier V D."/>
        </authorList>
    </citation>
    <scope>NUCLEOTIDE SEQUENCE</scope>
    <source>
        <strain evidence="1">HLG_WM_MAG_02</strain>
    </source>
</reference>
<accession>A0A6S6U6I4</accession>
<evidence type="ECO:0000313" key="1">
    <source>
        <dbReference type="EMBL" id="CAA6823146.1"/>
    </source>
</evidence>
<dbReference type="EMBL" id="CACVAZ010000161">
    <property type="protein sequence ID" value="CAA6823146.1"/>
    <property type="molecule type" value="Genomic_DNA"/>
</dbReference>